<dbReference type="AlphaFoldDB" id="A0A016WSE5"/>
<evidence type="ECO:0000313" key="3">
    <source>
        <dbReference type="Proteomes" id="UP000024635"/>
    </source>
</evidence>
<proteinExistence type="predicted"/>
<sequence>MKEMKSLVVVLACCGIAAARDCPKTTPVTDDDVINAPFENYALYGYRKPTSVNIEDSVSHKCTVRLQVRGFYVIGYKDDLRFVRKYSELTEKERNQYGWKI</sequence>
<reference evidence="3" key="1">
    <citation type="journal article" date="2015" name="Nat. Genet.">
        <title>The genome and transcriptome of the zoonotic hookworm Ancylostoma ceylanicum identify infection-specific gene families.</title>
        <authorList>
            <person name="Schwarz E.M."/>
            <person name="Hu Y."/>
            <person name="Antoshechkin I."/>
            <person name="Miller M.M."/>
            <person name="Sternberg P.W."/>
            <person name="Aroian R.V."/>
        </authorList>
    </citation>
    <scope>NUCLEOTIDE SEQUENCE</scope>
    <source>
        <strain evidence="3">HY135</strain>
    </source>
</reference>
<protein>
    <submittedName>
        <fullName evidence="2">Uncharacterized protein</fullName>
    </submittedName>
</protein>
<feature type="signal peptide" evidence="1">
    <location>
        <begin position="1"/>
        <end position="19"/>
    </location>
</feature>
<organism evidence="2 3">
    <name type="scientific">Ancylostoma ceylanicum</name>
    <dbReference type="NCBI Taxonomy" id="53326"/>
    <lineage>
        <taxon>Eukaryota</taxon>
        <taxon>Metazoa</taxon>
        <taxon>Ecdysozoa</taxon>
        <taxon>Nematoda</taxon>
        <taxon>Chromadorea</taxon>
        <taxon>Rhabditida</taxon>
        <taxon>Rhabditina</taxon>
        <taxon>Rhabditomorpha</taxon>
        <taxon>Strongyloidea</taxon>
        <taxon>Ancylostomatidae</taxon>
        <taxon>Ancylostomatinae</taxon>
        <taxon>Ancylostoma</taxon>
    </lineage>
</organism>
<name>A0A016WSE5_9BILA</name>
<feature type="chain" id="PRO_5001492037" evidence="1">
    <location>
        <begin position="20"/>
        <end position="101"/>
    </location>
</feature>
<evidence type="ECO:0000313" key="2">
    <source>
        <dbReference type="EMBL" id="EYC42516.1"/>
    </source>
</evidence>
<accession>A0A016WSE5</accession>
<evidence type="ECO:0000256" key="1">
    <source>
        <dbReference type="SAM" id="SignalP"/>
    </source>
</evidence>
<gene>
    <name evidence="2" type="primary">Acey_s0528.g2975</name>
    <name evidence="2" type="ORF">Y032_0528g2975</name>
</gene>
<dbReference type="Proteomes" id="UP000024635">
    <property type="component" value="Unassembled WGS sequence"/>
</dbReference>
<comment type="caution">
    <text evidence="2">The sequence shown here is derived from an EMBL/GenBank/DDBJ whole genome shotgun (WGS) entry which is preliminary data.</text>
</comment>
<keyword evidence="1" id="KW-0732">Signal</keyword>
<keyword evidence="3" id="KW-1185">Reference proteome</keyword>
<dbReference type="EMBL" id="JARK01000128">
    <property type="protein sequence ID" value="EYC42516.1"/>
    <property type="molecule type" value="Genomic_DNA"/>
</dbReference>